<reference evidence="8 9" key="1">
    <citation type="journal article" date="2015" name="Genome Biol.">
        <title>Comparative genomics of Steinernema reveals deeply conserved gene regulatory networks.</title>
        <authorList>
            <person name="Dillman A.R."/>
            <person name="Macchietto M."/>
            <person name="Porter C.F."/>
            <person name="Rogers A."/>
            <person name="Williams B."/>
            <person name="Antoshechkin I."/>
            <person name="Lee M.M."/>
            <person name="Goodwin Z."/>
            <person name="Lu X."/>
            <person name="Lewis E.E."/>
            <person name="Goodrich-Blair H."/>
            <person name="Stock S.P."/>
            <person name="Adams B.J."/>
            <person name="Sternberg P.W."/>
            <person name="Mortazavi A."/>
        </authorList>
    </citation>
    <scope>NUCLEOTIDE SEQUENCE [LARGE SCALE GENOMIC DNA]</scope>
    <source>
        <strain evidence="8 9">ALL</strain>
    </source>
</reference>
<evidence type="ECO:0000259" key="7">
    <source>
        <dbReference type="Pfam" id="PF17846"/>
    </source>
</evidence>
<dbReference type="Gene3D" id="1.25.40.1050">
    <property type="match status" value="1"/>
</dbReference>
<keyword evidence="3" id="KW-0540">Nuclease</keyword>
<evidence type="ECO:0000256" key="6">
    <source>
        <dbReference type="SAM" id="MobiDB-lite"/>
    </source>
</evidence>
<keyword evidence="9" id="KW-1185">Reference proteome</keyword>
<dbReference type="GO" id="GO:0003723">
    <property type="term" value="F:RNA binding"/>
    <property type="evidence" value="ECO:0007669"/>
    <property type="project" value="TreeGrafter"/>
</dbReference>
<evidence type="ECO:0000313" key="9">
    <source>
        <dbReference type="Proteomes" id="UP000298663"/>
    </source>
</evidence>
<dbReference type="STRING" id="34508.A0A4U5PJW4"/>
<protein>
    <recommendedName>
        <fullName evidence="7">Xrn1 helical domain-containing protein</fullName>
    </recommendedName>
</protein>
<dbReference type="PANTHER" id="PTHR12341">
    <property type="entry name" value="5'-&gt;3' EXORIBONUCLEASE"/>
    <property type="match status" value="1"/>
</dbReference>
<dbReference type="AlphaFoldDB" id="A0A4U5PJW4"/>
<dbReference type="GO" id="GO:0006397">
    <property type="term" value="P:mRNA processing"/>
    <property type="evidence" value="ECO:0007669"/>
    <property type="project" value="UniProtKB-KW"/>
</dbReference>
<dbReference type="PANTHER" id="PTHR12341:SF41">
    <property type="entry name" value="5'-3' EXORIBONUCLEASE 2"/>
    <property type="match status" value="1"/>
</dbReference>
<sequence>MSTPQTFSGERTREMARDARAEAMDFTNQQQRMQSIMQPVGTGNQPQIGQKRKAVDPAESSEEEEVHDEVRLYEQGWRERYYASKFDVSPSDMDFRRKVAEAYMEGLCWVLRYYYQGCASWDWFYPYHYAPFASDFDRIYDFKPDFSKPTAPFKPLEQLMCVFPAASRKHIPETWHHLMTEIDSPIIDFYPNDFQIDLNGKKFAWQGVALLPFVDEDRLLGTLSEVQDKLSEEEKHRNSLGPNRIFIGTQHPAYQLFEEIYNHEGGADVTCTSTARWPTAWEARSPRTAWWSCQALPTAQP</sequence>
<dbReference type="GO" id="GO:0004534">
    <property type="term" value="F:5'-3' RNA exonuclease activity"/>
    <property type="evidence" value="ECO:0007669"/>
    <property type="project" value="TreeGrafter"/>
</dbReference>
<organism evidence="8 9">
    <name type="scientific">Steinernema carpocapsae</name>
    <name type="common">Entomopathogenic nematode</name>
    <dbReference type="NCBI Taxonomy" id="34508"/>
    <lineage>
        <taxon>Eukaryota</taxon>
        <taxon>Metazoa</taxon>
        <taxon>Ecdysozoa</taxon>
        <taxon>Nematoda</taxon>
        <taxon>Chromadorea</taxon>
        <taxon>Rhabditida</taxon>
        <taxon>Tylenchina</taxon>
        <taxon>Panagrolaimomorpha</taxon>
        <taxon>Strongyloidoidea</taxon>
        <taxon>Steinernematidae</taxon>
        <taxon>Steinernema</taxon>
    </lineage>
</organism>
<dbReference type="OrthoDB" id="372487at2759"/>
<dbReference type="Pfam" id="PF17846">
    <property type="entry name" value="XRN_M"/>
    <property type="match status" value="1"/>
</dbReference>
<keyword evidence="5" id="KW-0269">Exonuclease</keyword>
<dbReference type="Proteomes" id="UP000298663">
    <property type="component" value="Unassembled WGS sequence"/>
</dbReference>
<dbReference type="InterPro" id="IPR041412">
    <property type="entry name" value="Xrn1_helical"/>
</dbReference>
<evidence type="ECO:0000256" key="3">
    <source>
        <dbReference type="ARBA" id="ARBA00022722"/>
    </source>
</evidence>
<dbReference type="FunFam" id="1.25.40.1050:FF:000002">
    <property type="entry name" value="5'-3' exoribonuclease"/>
    <property type="match status" value="1"/>
</dbReference>
<evidence type="ECO:0000256" key="1">
    <source>
        <dbReference type="ARBA" id="ARBA00006994"/>
    </source>
</evidence>
<evidence type="ECO:0000313" key="8">
    <source>
        <dbReference type="EMBL" id="TKR96741.1"/>
    </source>
</evidence>
<feature type="compositionally biased region" description="Polar residues" evidence="6">
    <location>
        <begin position="38"/>
        <end position="48"/>
    </location>
</feature>
<dbReference type="GO" id="GO:0005634">
    <property type="term" value="C:nucleus"/>
    <property type="evidence" value="ECO:0007669"/>
    <property type="project" value="TreeGrafter"/>
</dbReference>
<feature type="domain" description="Xrn1 helical" evidence="7">
    <location>
        <begin position="37"/>
        <end position="264"/>
    </location>
</feature>
<evidence type="ECO:0000256" key="4">
    <source>
        <dbReference type="ARBA" id="ARBA00022801"/>
    </source>
</evidence>
<keyword evidence="4" id="KW-0378">Hydrolase</keyword>
<reference evidence="8 9" key="2">
    <citation type="journal article" date="2019" name="G3 (Bethesda)">
        <title>Hybrid Assembly of the Genome of the Entomopathogenic Nematode Steinernema carpocapsae Identifies the X-Chromosome.</title>
        <authorList>
            <person name="Serra L."/>
            <person name="Macchietto M."/>
            <person name="Macias-Munoz A."/>
            <person name="McGill C.J."/>
            <person name="Rodriguez I.M."/>
            <person name="Rodriguez B."/>
            <person name="Murad R."/>
            <person name="Mortazavi A."/>
        </authorList>
    </citation>
    <scope>NUCLEOTIDE SEQUENCE [LARGE SCALE GENOMIC DNA]</scope>
    <source>
        <strain evidence="8 9">ALL</strain>
    </source>
</reference>
<comment type="caution">
    <text evidence="8">The sequence shown here is derived from an EMBL/GenBank/DDBJ whole genome shotgun (WGS) entry which is preliminary data.</text>
</comment>
<proteinExistence type="inferred from homology"/>
<evidence type="ECO:0000256" key="2">
    <source>
        <dbReference type="ARBA" id="ARBA00022664"/>
    </source>
</evidence>
<evidence type="ECO:0000256" key="5">
    <source>
        <dbReference type="ARBA" id="ARBA00022839"/>
    </source>
</evidence>
<accession>A0A4U5PJW4</accession>
<dbReference type="EMBL" id="AZBU02000002">
    <property type="protein sequence ID" value="TKR96741.1"/>
    <property type="molecule type" value="Genomic_DNA"/>
</dbReference>
<comment type="similarity">
    <text evidence="1">Belongs to the 5'-3' exonuclease family. XRN2/RAT1 subfamily.</text>
</comment>
<gene>
    <name evidence="8" type="ORF">L596_010719</name>
</gene>
<dbReference type="GO" id="GO:0000956">
    <property type="term" value="P:nuclear-transcribed mRNA catabolic process"/>
    <property type="evidence" value="ECO:0007669"/>
    <property type="project" value="TreeGrafter"/>
</dbReference>
<name>A0A4U5PJW4_STECR</name>
<dbReference type="InterPro" id="IPR027073">
    <property type="entry name" value="5_3_exoribonuclease"/>
</dbReference>
<keyword evidence="2" id="KW-0507">mRNA processing</keyword>
<feature type="region of interest" description="Disordered" evidence="6">
    <location>
        <begin position="38"/>
        <end position="64"/>
    </location>
</feature>